<evidence type="ECO:0000256" key="1">
    <source>
        <dbReference type="SAM" id="Phobius"/>
    </source>
</evidence>
<dbReference type="Pfam" id="PF05108">
    <property type="entry name" value="T7SS_ESX1_EccB"/>
    <property type="match status" value="1"/>
</dbReference>
<dbReference type="Gene3D" id="3.30.2390.20">
    <property type="entry name" value="Type VII secretion system EccB, repeat 1 domain"/>
    <property type="match status" value="1"/>
</dbReference>
<keyword evidence="3" id="KW-1185">Reference proteome</keyword>
<dbReference type="InterPro" id="IPR007795">
    <property type="entry name" value="T7SS_EccB"/>
</dbReference>
<dbReference type="Proteomes" id="UP001410795">
    <property type="component" value="Unassembled WGS sequence"/>
</dbReference>
<dbReference type="InterPro" id="IPR044857">
    <property type="entry name" value="T7SS_EccB_R1"/>
</dbReference>
<organism evidence="2 3">
    <name type="scientific">Microbacterium marinilacus</name>
    <dbReference type="NCBI Taxonomy" id="415209"/>
    <lineage>
        <taxon>Bacteria</taxon>
        <taxon>Bacillati</taxon>
        <taxon>Actinomycetota</taxon>
        <taxon>Actinomycetes</taxon>
        <taxon>Micrococcales</taxon>
        <taxon>Microbacteriaceae</taxon>
        <taxon>Microbacterium</taxon>
    </lineage>
</organism>
<keyword evidence="1" id="KW-1133">Transmembrane helix</keyword>
<dbReference type="RefSeq" id="WP_221859008.1">
    <property type="nucleotide sequence ID" value="NZ_BAAAYV010000009.1"/>
</dbReference>
<dbReference type="PANTHER" id="PTHR40765">
    <property type="entry name" value="ESX-2 SECRETION SYSTEM ATPASE ECCB2"/>
    <property type="match status" value="1"/>
</dbReference>
<keyword evidence="1" id="KW-0472">Membrane</keyword>
<dbReference type="EMBL" id="BAAAYV010000009">
    <property type="protein sequence ID" value="GAA3659495.1"/>
    <property type="molecule type" value="Genomic_DNA"/>
</dbReference>
<accession>A0ABP7BFY0</accession>
<keyword evidence="1" id="KW-0812">Transmembrane</keyword>
<proteinExistence type="predicted"/>
<protein>
    <submittedName>
        <fullName evidence="2">Type VII secretion protein EccB</fullName>
    </submittedName>
</protein>
<reference evidence="3" key="1">
    <citation type="journal article" date="2019" name="Int. J. Syst. Evol. Microbiol.">
        <title>The Global Catalogue of Microorganisms (GCM) 10K type strain sequencing project: providing services to taxonomists for standard genome sequencing and annotation.</title>
        <authorList>
            <consortium name="The Broad Institute Genomics Platform"/>
            <consortium name="The Broad Institute Genome Sequencing Center for Infectious Disease"/>
            <person name="Wu L."/>
            <person name="Ma J."/>
        </authorList>
    </citation>
    <scope>NUCLEOTIDE SEQUENCE [LARGE SCALE GENOMIC DNA]</scope>
    <source>
        <strain evidence="3">JCM 16546</strain>
    </source>
</reference>
<sequence length="445" mass="45355">MASKQELIQAQVFSRRRLLTAFTSGAPGGRELAPAKPLRGVLLSIGLAIVTAVVAMLIGTFSGTLPAGWEKASIVVVQGEGTRYAVVGSTLYPVKNLASARLITATTEVLEAPAARLEGMPRDATPRGIDGAPDALPAPDRLIGGAWTSCVAPETEGATATRVSTQAVPPREALATLVRAGDDRYFYVTGDTRYEVVPEDIGPIANVLLQVDDPAAAPVAPAAWLNLVDEGSALRPLALEGAGDAAPGAAGSAGLQIGQLVQTTAGGEATGQYVVSTRGRLVPVDDFSRALLDAFVDSALVAEPTSITAAEASPLIDTDSALIPSDWPTALAPSAGTDASCVRMEPTEDGPVVTVSRTPDSLGPGAQVDPGAGVAVAAEGTGGGRTYGFISENGLFFPVTTAEDLALLGYAEETLTAVPPAWVTLFETGPELNRGLALGAIVPES</sequence>
<dbReference type="PANTHER" id="PTHR40765:SF2">
    <property type="entry name" value="ESX-2 SECRETION SYSTEM ATPASE ECCB2"/>
    <property type="match status" value="1"/>
</dbReference>
<feature type="transmembrane region" description="Helical" evidence="1">
    <location>
        <begin position="40"/>
        <end position="61"/>
    </location>
</feature>
<gene>
    <name evidence="2" type="primary">eccB</name>
    <name evidence="2" type="ORF">GCM10022202_20290</name>
</gene>
<name>A0ABP7BFY0_9MICO</name>
<evidence type="ECO:0000313" key="3">
    <source>
        <dbReference type="Proteomes" id="UP001410795"/>
    </source>
</evidence>
<evidence type="ECO:0000313" key="2">
    <source>
        <dbReference type="EMBL" id="GAA3659495.1"/>
    </source>
</evidence>
<comment type="caution">
    <text evidence="2">The sequence shown here is derived from an EMBL/GenBank/DDBJ whole genome shotgun (WGS) entry which is preliminary data.</text>
</comment>